<evidence type="ECO:0000313" key="2">
    <source>
        <dbReference type="Proteomes" id="UP000813461"/>
    </source>
</evidence>
<gene>
    <name evidence="1" type="ORF">FB567DRAFT_502503</name>
</gene>
<dbReference type="AlphaFoldDB" id="A0A8K0QYY5"/>
<protein>
    <submittedName>
        <fullName evidence="1">Uncharacterized protein</fullName>
    </submittedName>
</protein>
<dbReference type="Proteomes" id="UP000813461">
    <property type="component" value="Unassembled WGS sequence"/>
</dbReference>
<keyword evidence="2" id="KW-1185">Reference proteome</keyword>
<sequence length="436" mass="46990">MSGLPFTSAIWVELPASLTKLILDLGHPVRVDHEGDVIHRSYITSNEMRPLQEQTQLKELRLFNVHNSFQPIIWETVFRNTSPGAMGILEIQMAVPPIVRSGQWKKANDVMGLTVPKEESSDKHYKGLDGKGILHYSVGTGEYLDSLCIRLARIGSGLDESTPLPLWGLKLDGFVLDHLPFEHELSRIVYLECGDNCIDSGLRAPKTQKAPHNKWSKTINNATSHCLIKWPNWTGIFDAGGHQRNKSGEIVPQEIGLSTPINEYAPSPVVPLIEESLNMKALDDALMSSTETDYFTGSPVLPRPSANQIPVDAASNISVRGSEVPTPTVASSKTANSPTISAVGGADVAVMTSFAGLEVAGAEEVMELADVPDLDHSSVPTSACSSFGGEYTSASDIASNVATAGSSTPAMDEEEFVSTIEQKVRASLYMVSGFAS</sequence>
<reference evidence="1" key="1">
    <citation type="journal article" date="2021" name="Nat. Commun.">
        <title>Genetic determinants of endophytism in the Arabidopsis root mycobiome.</title>
        <authorList>
            <person name="Mesny F."/>
            <person name="Miyauchi S."/>
            <person name="Thiergart T."/>
            <person name="Pickel B."/>
            <person name="Atanasova L."/>
            <person name="Karlsson M."/>
            <person name="Huettel B."/>
            <person name="Barry K.W."/>
            <person name="Haridas S."/>
            <person name="Chen C."/>
            <person name="Bauer D."/>
            <person name="Andreopoulos W."/>
            <person name="Pangilinan J."/>
            <person name="LaButti K."/>
            <person name="Riley R."/>
            <person name="Lipzen A."/>
            <person name="Clum A."/>
            <person name="Drula E."/>
            <person name="Henrissat B."/>
            <person name="Kohler A."/>
            <person name="Grigoriev I.V."/>
            <person name="Martin F.M."/>
            <person name="Hacquard S."/>
        </authorList>
    </citation>
    <scope>NUCLEOTIDE SEQUENCE</scope>
    <source>
        <strain evidence="1">MPI-SDFR-AT-0120</strain>
    </source>
</reference>
<name>A0A8K0QYY5_9PLEO</name>
<dbReference type="EMBL" id="JAGMVJ010000017">
    <property type="protein sequence ID" value="KAH7078387.1"/>
    <property type="molecule type" value="Genomic_DNA"/>
</dbReference>
<organism evidence="1 2">
    <name type="scientific">Paraphoma chrysanthemicola</name>
    <dbReference type="NCBI Taxonomy" id="798071"/>
    <lineage>
        <taxon>Eukaryota</taxon>
        <taxon>Fungi</taxon>
        <taxon>Dikarya</taxon>
        <taxon>Ascomycota</taxon>
        <taxon>Pezizomycotina</taxon>
        <taxon>Dothideomycetes</taxon>
        <taxon>Pleosporomycetidae</taxon>
        <taxon>Pleosporales</taxon>
        <taxon>Pleosporineae</taxon>
        <taxon>Phaeosphaeriaceae</taxon>
        <taxon>Paraphoma</taxon>
    </lineage>
</organism>
<proteinExistence type="predicted"/>
<comment type="caution">
    <text evidence="1">The sequence shown here is derived from an EMBL/GenBank/DDBJ whole genome shotgun (WGS) entry which is preliminary data.</text>
</comment>
<dbReference type="OrthoDB" id="5368934at2759"/>
<evidence type="ECO:0000313" key="1">
    <source>
        <dbReference type="EMBL" id="KAH7078387.1"/>
    </source>
</evidence>
<accession>A0A8K0QYY5</accession>